<reference evidence="1" key="1">
    <citation type="journal article" date="2022" name="bioRxiv">
        <title>Sequencing and chromosome-scale assembly of the giantPleurodeles waltlgenome.</title>
        <authorList>
            <person name="Brown T."/>
            <person name="Elewa A."/>
            <person name="Iarovenko S."/>
            <person name="Subramanian E."/>
            <person name="Araus A.J."/>
            <person name="Petzold A."/>
            <person name="Susuki M."/>
            <person name="Suzuki K.-i.T."/>
            <person name="Hayashi T."/>
            <person name="Toyoda A."/>
            <person name="Oliveira C."/>
            <person name="Osipova E."/>
            <person name="Leigh N.D."/>
            <person name="Simon A."/>
            <person name="Yun M.H."/>
        </authorList>
    </citation>
    <scope>NUCLEOTIDE SEQUENCE</scope>
    <source>
        <strain evidence="1">20211129_DDA</strain>
        <tissue evidence="1">Liver</tissue>
    </source>
</reference>
<accession>A0AAV7UT11</accession>
<dbReference type="Proteomes" id="UP001066276">
    <property type="component" value="Chromosome 2_2"/>
</dbReference>
<dbReference type="AlphaFoldDB" id="A0AAV7UT11"/>
<evidence type="ECO:0000313" key="2">
    <source>
        <dbReference type="Proteomes" id="UP001066276"/>
    </source>
</evidence>
<dbReference type="Gene3D" id="3.30.70.1820">
    <property type="entry name" value="L1 transposable element, RRM domain"/>
    <property type="match status" value="1"/>
</dbReference>
<sequence length="139" mass="15573">MQQSLIKTDGKIDVLTFRLDRLVKRIDKHAECLDQAECRLCEVEDKQVSMAALQKKADTLLIVLQAKIEDLEVLQNNIQLVGVTESTNISNMEQFVEELLIDLLDRETFSDMFMVARAHCALASRQVLGALPGLQSPGC</sequence>
<evidence type="ECO:0000313" key="1">
    <source>
        <dbReference type="EMBL" id="KAJ1192013.1"/>
    </source>
</evidence>
<keyword evidence="2" id="KW-1185">Reference proteome</keyword>
<gene>
    <name evidence="1" type="ORF">NDU88_001325</name>
</gene>
<comment type="caution">
    <text evidence="1">The sequence shown here is derived from an EMBL/GenBank/DDBJ whole genome shotgun (WGS) entry which is preliminary data.</text>
</comment>
<organism evidence="1 2">
    <name type="scientific">Pleurodeles waltl</name>
    <name type="common">Iberian ribbed newt</name>
    <dbReference type="NCBI Taxonomy" id="8319"/>
    <lineage>
        <taxon>Eukaryota</taxon>
        <taxon>Metazoa</taxon>
        <taxon>Chordata</taxon>
        <taxon>Craniata</taxon>
        <taxon>Vertebrata</taxon>
        <taxon>Euteleostomi</taxon>
        <taxon>Amphibia</taxon>
        <taxon>Batrachia</taxon>
        <taxon>Caudata</taxon>
        <taxon>Salamandroidea</taxon>
        <taxon>Salamandridae</taxon>
        <taxon>Pleurodelinae</taxon>
        <taxon>Pleurodeles</taxon>
    </lineage>
</organism>
<proteinExistence type="predicted"/>
<protein>
    <submittedName>
        <fullName evidence="1">Uncharacterized protein</fullName>
    </submittedName>
</protein>
<name>A0AAV7UT11_PLEWA</name>
<dbReference type="EMBL" id="JANPWB010000004">
    <property type="protein sequence ID" value="KAJ1192013.1"/>
    <property type="molecule type" value="Genomic_DNA"/>
</dbReference>